<evidence type="ECO:0000313" key="3">
    <source>
        <dbReference type="Proteomes" id="UP000823749"/>
    </source>
</evidence>
<comment type="caution">
    <text evidence="2">The sequence shown here is derived from an EMBL/GenBank/DDBJ whole genome shotgun (WGS) entry which is preliminary data.</text>
</comment>
<proteinExistence type="predicted"/>
<dbReference type="PANTHER" id="PTHR33623:SF5">
    <property type="entry name" value="HISTONE-LYSINE N-METHYLTRANSFERASE SETD1B-LIKE PROTEIN"/>
    <property type="match status" value="1"/>
</dbReference>
<protein>
    <submittedName>
        <fullName evidence="2">Uncharacterized protein</fullName>
    </submittedName>
</protein>
<dbReference type="AlphaFoldDB" id="A0AAV6IQZ5"/>
<evidence type="ECO:0000256" key="1">
    <source>
        <dbReference type="SAM" id="MobiDB-lite"/>
    </source>
</evidence>
<evidence type="ECO:0000313" key="2">
    <source>
        <dbReference type="EMBL" id="KAG5529185.1"/>
    </source>
</evidence>
<organism evidence="2 3">
    <name type="scientific">Rhododendron griersonianum</name>
    <dbReference type="NCBI Taxonomy" id="479676"/>
    <lineage>
        <taxon>Eukaryota</taxon>
        <taxon>Viridiplantae</taxon>
        <taxon>Streptophyta</taxon>
        <taxon>Embryophyta</taxon>
        <taxon>Tracheophyta</taxon>
        <taxon>Spermatophyta</taxon>
        <taxon>Magnoliopsida</taxon>
        <taxon>eudicotyledons</taxon>
        <taxon>Gunneridae</taxon>
        <taxon>Pentapetalae</taxon>
        <taxon>asterids</taxon>
        <taxon>Ericales</taxon>
        <taxon>Ericaceae</taxon>
        <taxon>Ericoideae</taxon>
        <taxon>Rhodoreae</taxon>
        <taxon>Rhododendron</taxon>
    </lineage>
</organism>
<name>A0AAV6IQZ5_9ERIC</name>
<reference evidence="2" key="1">
    <citation type="submission" date="2020-08" db="EMBL/GenBank/DDBJ databases">
        <title>Plant Genome Project.</title>
        <authorList>
            <person name="Zhang R.-G."/>
        </authorList>
    </citation>
    <scope>NUCLEOTIDE SEQUENCE</scope>
    <source>
        <strain evidence="2">WSP0</strain>
        <tissue evidence="2">Leaf</tissue>
    </source>
</reference>
<sequence length="186" mass="21263">MMMGHKHLHELLKEDQEPFLLKNYIFDRRSQLNRLVPKTKLNAKKKLRPKAKISDPKRSALWKQACFIPLHQSPDVRKSPWPATAKSQNPCKCKHQNSALLLEAAKRITHNQSKPKTQIKNCGFGLFGSFMKRLRGKSKIRLRKREIGGKGGVEKSNFEMGFGCSCKDNSSSRRESSDSVSSHDVY</sequence>
<keyword evidence="3" id="KW-1185">Reference proteome</keyword>
<dbReference type="Proteomes" id="UP000823749">
    <property type="component" value="Chromosome 10"/>
</dbReference>
<accession>A0AAV6IQZ5</accession>
<dbReference type="EMBL" id="JACTNZ010000010">
    <property type="protein sequence ID" value="KAG5529185.1"/>
    <property type="molecule type" value="Genomic_DNA"/>
</dbReference>
<feature type="region of interest" description="Disordered" evidence="1">
    <location>
        <begin position="161"/>
        <end position="186"/>
    </location>
</feature>
<gene>
    <name evidence="2" type="ORF">RHGRI_029764</name>
</gene>
<dbReference type="PANTHER" id="PTHR33623">
    <property type="entry name" value="OS04G0572500 PROTEIN"/>
    <property type="match status" value="1"/>
</dbReference>